<dbReference type="EMBL" id="SNXS01000009">
    <property type="protein sequence ID" value="TDP62137.1"/>
    <property type="molecule type" value="Genomic_DNA"/>
</dbReference>
<keyword evidence="2" id="KW-1185">Reference proteome</keyword>
<evidence type="ECO:0000313" key="2">
    <source>
        <dbReference type="Proteomes" id="UP000295361"/>
    </source>
</evidence>
<dbReference type="InParanoid" id="A0A4R6QHL0"/>
<dbReference type="Gene3D" id="3.40.190.10">
    <property type="entry name" value="Periplasmic binding protein-like II"/>
    <property type="match status" value="2"/>
</dbReference>
<gene>
    <name evidence="1" type="ORF">DES47_109117</name>
</gene>
<accession>A0A4R6QHL0</accession>
<organism evidence="1 2">
    <name type="scientific">Roseateles toxinivorans</name>
    <dbReference type="NCBI Taxonomy" id="270368"/>
    <lineage>
        <taxon>Bacteria</taxon>
        <taxon>Pseudomonadati</taxon>
        <taxon>Pseudomonadota</taxon>
        <taxon>Betaproteobacteria</taxon>
        <taxon>Burkholderiales</taxon>
        <taxon>Sphaerotilaceae</taxon>
        <taxon>Roseateles</taxon>
    </lineage>
</organism>
<dbReference type="Proteomes" id="UP000295361">
    <property type="component" value="Unassembled WGS sequence"/>
</dbReference>
<reference evidence="1 2" key="1">
    <citation type="submission" date="2019-03" db="EMBL/GenBank/DDBJ databases">
        <title>Genomic Encyclopedia of Type Strains, Phase IV (KMG-IV): sequencing the most valuable type-strain genomes for metagenomic binning, comparative biology and taxonomic classification.</title>
        <authorList>
            <person name="Goeker M."/>
        </authorList>
    </citation>
    <scope>NUCLEOTIDE SEQUENCE [LARGE SCALE GENOMIC DNA]</scope>
    <source>
        <strain evidence="1 2">DSM 16998</strain>
    </source>
</reference>
<name>A0A4R6QHL0_9BURK</name>
<sequence>MIRLIRRFTPSLPLHALLAWLAQLSLALHCVGASALTIGSPDNSEVAQMAQAVLRQAYAKAGIAFRPTSLPLRRSLQMADRGETDGEMMRSAGTLQTMPQLIRIDVPVARLVLTVYRRGECPRSTSVAELSQQRVAYFRGTLLIERLLPAGALIPADDTWDALRRLQAGMADAAIGAELETDTLLASNGVRGICKVTEPVSDAPLYHALHERHAALAARLEQVLKEMQASGELVRIWAAEEKRLRDEAARRARLPR</sequence>
<evidence type="ECO:0000313" key="1">
    <source>
        <dbReference type="EMBL" id="TDP62137.1"/>
    </source>
</evidence>
<dbReference type="SUPFAM" id="SSF53850">
    <property type="entry name" value="Periplasmic binding protein-like II"/>
    <property type="match status" value="1"/>
</dbReference>
<dbReference type="AlphaFoldDB" id="A0A4R6QHL0"/>
<protein>
    <submittedName>
        <fullName evidence="1">Amino acid ABC transporter substrate-binding protein (PAAT family)</fullName>
    </submittedName>
</protein>
<comment type="caution">
    <text evidence="1">The sequence shown here is derived from an EMBL/GenBank/DDBJ whole genome shotgun (WGS) entry which is preliminary data.</text>
</comment>
<proteinExistence type="predicted"/>
<dbReference type="RefSeq" id="WP_166652143.1">
    <property type="nucleotide sequence ID" value="NZ_SNXS01000009.1"/>
</dbReference>